<comment type="similarity">
    <text evidence="7">Belongs to the MIP/aquaporin (TC 1.A.8) family. SIP (TC 1.A.8.10) subfamily.</text>
</comment>
<keyword evidence="2 8" id="KW-0813">Transport</keyword>
<dbReference type="InterPro" id="IPR044222">
    <property type="entry name" value="SIP1-1/2-like"/>
</dbReference>
<evidence type="ECO:0000313" key="11">
    <source>
        <dbReference type="Proteomes" id="UP000275267"/>
    </source>
</evidence>
<evidence type="ECO:0000256" key="9">
    <source>
        <dbReference type="SAM" id="Phobius"/>
    </source>
</evidence>
<organism evidence="10 11">
    <name type="scientific">Panicum miliaceum</name>
    <name type="common">Proso millet</name>
    <name type="synonym">Broomcorn millet</name>
    <dbReference type="NCBI Taxonomy" id="4540"/>
    <lineage>
        <taxon>Eukaryota</taxon>
        <taxon>Viridiplantae</taxon>
        <taxon>Streptophyta</taxon>
        <taxon>Embryophyta</taxon>
        <taxon>Tracheophyta</taxon>
        <taxon>Spermatophyta</taxon>
        <taxon>Magnoliopsida</taxon>
        <taxon>Liliopsida</taxon>
        <taxon>Poales</taxon>
        <taxon>Poaceae</taxon>
        <taxon>PACMAD clade</taxon>
        <taxon>Panicoideae</taxon>
        <taxon>Panicodae</taxon>
        <taxon>Paniceae</taxon>
        <taxon>Panicinae</taxon>
        <taxon>Panicum</taxon>
        <taxon>Panicum sect. Panicum</taxon>
    </lineage>
</organism>
<feature type="transmembrane region" description="Helical" evidence="9">
    <location>
        <begin position="247"/>
        <end position="271"/>
    </location>
</feature>
<accession>A0A3L6PMB2</accession>
<feature type="transmembrane region" description="Helical" evidence="9">
    <location>
        <begin position="169"/>
        <end position="187"/>
    </location>
</feature>
<dbReference type="EMBL" id="PQIB02000017">
    <property type="protein sequence ID" value="RLM58940.1"/>
    <property type="molecule type" value="Genomic_DNA"/>
</dbReference>
<gene>
    <name evidence="10" type="ORF">C2845_PM18G04020</name>
</gene>
<dbReference type="STRING" id="4540.A0A3L6PMB2"/>
<dbReference type="PANTHER" id="PTHR46739:SF8">
    <property type="entry name" value="AQUAPORIN SIP1-1"/>
    <property type="match status" value="1"/>
</dbReference>
<protein>
    <submittedName>
        <fullName evidence="10">Aquaporin SIP1-1</fullName>
    </submittedName>
</protein>
<evidence type="ECO:0000256" key="7">
    <source>
        <dbReference type="ARBA" id="ARBA00024030"/>
    </source>
</evidence>
<keyword evidence="6 9" id="KW-0472">Membrane</keyword>
<dbReference type="GO" id="GO:0015250">
    <property type="term" value="F:water channel activity"/>
    <property type="evidence" value="ECO:0007669"/>
    <property type="project" value="InterPro"/>
</dbReference>
<dbReference type="InterPro" id="IPR023271">
    <property type="entry name" value="Aquaporin-like"/>
</dbReference>
<evidence type="ECO:0000256" key="8">
    <source>
        <dbReference type="RuleBase" id="RU000477"/>
    </source>
</evidence>
<dbReference type="AlphaFoldDB" id="A0A3L6PMB2"/>
<evidence type="ECO:0000256" key="5">
    <source>
        <dbReference type="ARBA" id="ARBA00022989"/>
    </source>
</evidence>
<comment type="subcellular location">
    <subcellularLocation>
        <location evidence="1">Membrane</location>
        <topology evidence="1">Multi-pass membrane protein</topology>
    </subcellularLocation>
</comment>
<reference evidence="11" key="1">
    <citation type="journal article" date="2019" name="Nat. Commun.">
        <title>The genome of broomcorn millet.</title>
        <authorList>
            <person name="Zou C."/>
            <person name="Miki D."/>
            <person name="Li D."/>
            <person name="Tang Q."/>
            <person name="Xiao L."/>
            <person name="Rajput S."/>
            <person name="Deng P."/>
            <person name="Jia W."/>
            <person name="Huang R."/>
            <person name="Zhang M."/>
            <person name="Sun Y."/>
            <person name="Hu J."/>
            <person name="Fu X."/>
            <person name="Schnable P.S."/>
            <person name="Li F."/>
            <person name="Zhang H."/>
            <person name="Feng B."/>
            <person name="Zhu X."/>
            <person name="Liu R."/>
            <person name="Schnable J.C."/>
            <person name="Zhu J.-K."/>
            <person name="Zhang H."/>
        </authorList>
    </citation>
    <scope>NUCLEOTIDE SEQUENCE [LARGE SCALE GENOMIC DNA]</scope>
</reference>
<evidence type="ECO:0000256" key="4">
    <source>
        <dbReference type="ARBA" id="ARBA00022737"/>
    </source>
</evidence>
<evidence type="ECO:0000256" key="6">
    <source>
        <dbReference type="ARBA" id="ARBA00023136"/>
    </source>
</evidence>
<dbReference type="InterPro" id="IPR000425">
    <property type="entry name" value="MIP"/>
</dbReference>
<feature type="transmembrane region" description="Helical" evidence="9">
    <location>
        <begin position="48"/>
        <end position="77"/>
    </location>
</feature>
<proteinExistence type="inferred from homology"/>
<keyword evidence="4" id="KW-0677">Repeat</keyword>
<name>A0A3L6PMB2_PANMI</name>
<dbReference type="Pfam" id="PF00230">
    <property type="entry name" value="MIP"/>
    <property type="match status" value="1"/>
</dbReference>
<dbReference type="Proteomes" id="UP000275267">
    <property type="component" value="Unassembled WGS sequence"/>
</dbReference>
<keyword evidence="11" id="KW-1185">Reference proteome</keyword>
<evidence type="ECO:0000256" key="3">
    <source>
        <dbReference type="ARBA" id="ARBA00022692"/>
    </source>
</evidence>
<keyword evidence="5 9" id="KW-1133">Transmembrane helix</keyword>
<dbReference type="PANTHER" id="PTHR46739">
    <property type="entry name" value="AQUAPORIN SIP1-1"/>
    <property type="match status" value="1"/>
</dbReference>
<dbReference type="SUPFAM" id="SSF81338">
    <property type="entry name" value="Aquaporin-like"/>
    <property type="match status" value="1"/>
</dbReference>
<keyword evidence="3 8" id="KW-0812">Transmembrane</keyword>
<evidence type="ECO:0000313" key="10">
    <source>
        <dbReference type="EMBL" id="RLM58940.1"/>
    </source>
</evidence>
<feature type="transmembrane region" description="Helical" evidence="9">
    <location>
        <begin position="140"/>
        <end position="162"/>
    </location>
</feature>
<dbReference type="GO" id="GO:0016020">
    <property type="term" value="C:membrane"/>
    <property type="evidence" value="ECO:0007669"/>
    <property type="project" value="UniProtKB-SubCell"/>
</dbReference>
<evidence type="ECO:0000256" key="1">
    <source>
        <dbReference type="ARBA" id="ARBA00004141"/>
    </source>
</evidence>
<dbReference type="Gene3D" id="1.20.1080.10">
    <property type="entry name" value="Glycerol uptake facilitator protein"/>
    <property type="match status" value="1"/>
</dbReference>
<dbReference type="PRINTS" id="PR00783">
    <property type="entry name" value="MINTRINSICP"/>
</dbReference>
<evidence type="ECO:0000256" key="2">
    <source>
        <dbReference type="ARBA" id="ARBA00022448"/>
    </source>
</evidence>
<dbReference type="OrthoDB" id="3222at2759"/>
<sequence>MAMGAAARAAAADAVVTFLWVLCASALGAATAAVTSFLGVQEVPGAGHYALLVTACLLAALLFAFDLLCGALGGASFNPTDFAASYAAGLDSPSLFSVALRFPAQAAGAVGGALAISELMPEQYKHTLAVAWPALKVDPHTGALAEGVLTFFVTLAVLWVIVKGPRYTVLRILMLSVSIVSLILAGAEYTGPSMNPANHPAHSATAPGGNLKGGAPAPRVLHVPFGTVCAFGWAYVNNWHNTWEQLYVYWICPFIGSMLAGWVFRAVFLPLPPKPKTKKA</sequence>
<comment type="caution">
    <text evidence="10">The sequence shown here is derived from an EMBL/GenBank/DDBJ whole genome shotgun (WGS) entry which is preliminary data.</text>
</comment>